<comment type="caution">
    <text evidence="1">The sequence shown here is derived from an EMBL/GenBank/DDBJ whole genome shotgun (WGS) entry which is preliminary data.</text>
</comment>
<evidence type="ECO:0008006" key="3">
    <source>
        <dbReference type="Google" id="ProtNLM"/>
    </source>
</evidence>
<organism evidence="1 2">
    <name type="scientific">Hyalangium rubrum</name>
    <dbReference type="NCBI Taxonomy" id="3103134"/>
    <lineage>
        <taxon>Bacteria</taxon>
        <taxon>Pseudomonadati</taxon>
        <taxon>Myxococcota</taxon>
        <taxon>Myxococcia</taxon>
        <taxon>Myxococcales</taxon>
        <taxon>Cystobacterineae</taxon>
        <taxon>Archangiaceae</taxon>
        <taxon>Hyalangium</taxon>
    </lineage>
</organism>
<gene>
    <name evidence="1" type="ORF">SYV04_17915</name>
</gene>
<sequence>MRTRSPRQGLALAAAAALAGLVGCAPTTVSPMVMRLGPGPSSGSSVHGGIRSGPRLSAPVAARTGSDNSGVPFGGDQASFSTRQWSMAYDFAVTRHFNEKLSMHLGVNGEIYYPLPLPGYGVYGGLSTWYGTEQLGIAPAVVVRGATDFGIETRGGPGSILGAEASSALYFCPEPRVALGLVPFFGVHQVFNEAESNTALYYGGALVFQIPLGKVDKIEFSGGFGRANVLSEASWNVPIVGARWGR</sequence>
<protein>
    <recommendedName>
        <fullName evidence="3">Lipoprotein</fullName>
    </recommendedName>
</protein>
<reference evidence="1 2" key="1">
    <citation type="submission" date="2023-12" db="EMBL/GenBank/DDBJ databases">
        <title>the genome sequence of Hyalangium sp. s54d21.</title>
        <authorList>
            <person name="Zhang X."/>
        </authorList>
    </citation>
    <scope>NUCLEOTIDE SEQUENCE [LARGE SCALE GENOMIC DNA]</scope>
    <source>
        <strain evidence="2">s54d21</strain>
    </source>
</reference>
<name>A0ABU5H4A5_9BACT</name>
<keyword evidence="2" id="KW-1185">Reference proteome</keyword>
<evidence type="ECO:0000313" key="1">
    <source>
        <dbReference type="EMBL" id="MDY7228302.1"/>
    </source>
</evidence>
<dbReference type="EMBL" id="JAXIVS010000005">
    <property type="protein sequence ID" value="MDY7228302.1"/>
    <property type="molecule type" value="Genomic_DNA"/>
</dbReference>
<dbReference type="PROSITE" id="PS51257">
    <property type="entry name" value="PROKAR_LIPOPROTEIN"/>
    <property type="match status" value="1"/>
</dbReference>
<dbReference type="Proteomes" id="UP001291309">
    <property type="component" value="Unassembled WGS sequence"/>
</dbReference>
<proteinExistence type="predicted"/>
<evidence type="ECO:0000313" key="2">
    <source>
        <dbReference type="Proteomes" id="UP001291309"/>
    </source>
</evidence>
<accession>A0ABU5H4A5</accession>
<dbReference type="RefSeq" id="WP_321547020.1">
    <property type="nucleotide sequence ID" value="NZ_JAXIVS010000005.1"/>
</dbReference>